<dbReference type="InterPro" id="IPR046328">
    <property type="entry name" value="ETS_fam"/>
</dbReference>
<dbReference type="SUPFAM" id="SSF46785">
    <property type="entry name" value="Winged helix' DNA-binding domain"/>
    <property type="match status" value="1"/>
</dbReference>
<dbReference type="Pfam" id="PF00178">
    <property type="entry name" value="Ets"/>
    <property type="match status" value="1"/>
</dbReference>
<accession>A0A9Q0YMR5</accession>
<evidence type="ECO:0000259" key="5">
    <source>
        <dbReference type="PROSITE" id="PS50061"/>
    </source>
</evidence>
<evidence type="ECO:0000256" key="1">
    <source>
        <dbReference type="ARBA" id="ARBA00005562"/>
    </source>
</evidence>
<dbReference type="EMBL" id="JAIZAY010000019">
    <property type="protein sequence ID" value="KAJ8024180.1"/>
    <property type="molecule type" value="Genomic_DNA"/>
</dbReference>
<dbReference type="Gene3D" id="1.10.10.10">
    <property type="entry name" value="Winged helix-like DNA-binding domain superfamily/Winged helix DNA-binding domain"/>
    <property type="match status" value="1"/>
</dbReference>
<dbReference type="GO" id="GO:0000981">
    <property type="term" value="F:DNA-binding transcription factor activity, RNA polymerase II-specific"/>
    <property type="evidence" value="ECO:0007669"/>
    <property type="project" value="TreeGrafter"/>
</dbReference>
<keyword evidence="7" id="KW-1185">Reference proteome</keyword>
<comment type="caution">
    <text evidence="6">The sequence shown here is derived from an EMBL/GenBank/DDBJ whole genome shotgun (WGS) entry which is preliminary data.</text>
</comment>
<feature type="compositionally biased region" description="Basic residues" evidence="4">
    <location>
        <begin position="268"/>
        <end position="279"/>
    </location>
</feature>
<reference evidence="6" key="1">
    <citation type="submission" date="2021-10" db="EMBL/GenBank/DDBJ databases">
        <title>Tropical sea cucumber genome reveals ecological adaptation and Cuvierian tubules defense mechanism.</title>
        <authorList>
            <person name="Chen T."/>
        </authorList>
    </citation>
    <scope>NUCLEOTIDE SEQUENCE</scope>
    <source>
        <strain evidence="6">Nanhai2018</strain>
        <tissue evidence="6">Muscle</tissue>
    </source>
</reference>
<comment type="subcellular location">
    <subcellularLocation>
        <location evidence="3">Nucleus</location>
    </subcellularLocation>
</comment>
<dbReference type="InterPro" id="IPR013761">
    <property type="entry name" value="SAM/pointed_sf"/>
</dbReference>
<sequence length="375" mass="43927">MQAQYLLDLLESEDLSSDLGTFLSQGDVNDNEPILTELTNMVTSNNDVIQSYPLADNISLAKDLQIPVDPKQWDTTHVLRWVEWNLRQCNTDEAELWRIREQLRLQSIKGYHLTKWTGFEYDRLFNYSSEYLQREMRNWLQALPRSSEDYYIGNAQMGYGYDQYNMNNQCNDPIMYPPVGNMNNMNPGEEDFVLPDIPGLNDAVSPFNQGFVGQRFDDPQYHQPYVWNTSEDNRGYCTQTNSGGSECSSDSSSSDDDDDYVPNAANRNRGRPSKQKPNTIKRRHPILYKFILEYLNDPSTRGYVEWVDKSEGLFKFNSRRKDKFAELWSRAKGKKQPMTYQNMARALRNYTRESKKIMERVPKKLHYKFMPGYIE</sequence>
<dbReference type="PANTHER" id="PTHR11849">
    <property type="entry name" value="ETS"/>
    <property type="match status" value="1"/>
</dbReference>
<keyword evidence="3" id="KW-0539">Nucleus</keyword>
<dbReference type="GO" id="GO:0030154">
    <property type="term" value="P:cell differentiation"/>
    <property type="evidence" value="ECO:0007669"/>
    <property type="project" value="TreeGrafter"/>
</dbReference>
<keyword evidence="2 3" id="KW-0238">DNA-binding</keyword>
<dbReference type="Proteomes" id="UP001152320">
    <property type="component" value="Chromosome 19"/>
</dbReference>
<dbReference type="PANTHER" id="PTHR11849:SF184">
    <property type="entry name" value="ETS DOMAIN-CONTAINING PROTEIN"/>
    <property type="match status" value="1"/>
</dbReference>
<dbReference type="GO" id="GO:0005634">
    <property type="term" value="C:nucleus"/>
    <property type="evidence" value="ECO:0007669"/>
    <property type="project" value="UniProtKB-SubCell"/>
</dbReference>
<evidence type="ECO:0000256" key="2">
    <source>
        <dbReference type="ARBA" id="ARBA00023125"/>
    </source>
</evidence>
<evidence type="ECO:0000313" key="7">
    <source>
        <dbReference type="Proteomes" id="UP001152320"/>
    </source>
</evidence>
<gene>
    <name evidence="6" type="ORF">HOLleu_36833</name>
</gene>
<dbReference type="InterPro" id="IPR000418">
    <property type="entry name" value="Ets_dom"/>
</dbReference>
<dbReference type="InterPro" id="IPR036390">
    <property type="entry name" value="WH_DNA-bd_sf"/>
</dbReference>
<protein>
    <submittedName>
        <fullName evidence="6">Transcription factor Spi-C</fullName>
    </submittedName>
</protein>
<dbReference type="Gene3D" id="1.10.150.50">
    <property type="entry name" value="Transcription Factor, Ets-1"/>
    <property type="match status" value="1"/>
</dbReference>
<evidence type="ECO:0000256" key="3">
    <source>
        <dbReference type="RuleBase" id="RU004019"/>
    </source>
</evidence>
<dbReference type="Pfam" id="PF02198">
    <property type="entry name" value="SAM_PNT"/>
    <property type="match status" value="1"/>
</dbReference>
<evidence type="ECO:0000256" key="4">
    <source>
        <dbReference type="SAM" id="MobiDB-lite"/>
    </source>
</evidence>
<dbReference type="AlphaFoldDB" id="A0A9Q0YMR5"/>
<dbReference type="GO" id="GO:0043565">
    <property type="term" value="F:sequence-specific DNA binding"/>
    <property type="evidence" value="ECO:0007669"/>
    <property type="project" value="InterPro"/>
</dbReference>
<feature type="region of interest" description="Disordered" evidence="4">
    <location>
        <begin position="237"/>
        <end position="279"/>
    </location>
</feature>
<feature type="compositionally biased region" description="Polar residues" evidence="4">
    <location>
        <begin position="237"/>
        <end position="247"/>
    </location>
</feature>
<dbReference type="SMART" id="SM00413">
    <property type="entry name" value="ETS"/>
    <property type="match status" value="1"/>
</dbReference>
<dbReference type="PROSITE" id="PS00346">
    <property type="entry name" value="ETS_DOMAIN_2"/>
    <property type="match status" value="1"/>
</dbReference>
<evidence type="ECO:0000313" key="6">
    <source>
        <dbReference type="EMBL" id="KAJ8024180.1"/>
    </source>
</evidence>
<comment type="similarity">
    <text evidence="1 3">Belongs to the ETS family.</text>
</comment>
<name>A0A9Q0YMR5_HOLLE</name>
<dbReference type="SUPFAM" id="SSF47769">
    <property type="entry name" value="SAM/Pointed domain"/>
    <property type="match status" value="1"/>
</dbReference>
<dbReference type="InterPro" id="IPR036388">
    <property type="entry name" value="WH-like_DNA-bd_sf"/>
</dbReference>
<proteinExistence type="inferred from homology"/>
<dbReference type="InterPro" id="IPR003118">
    <property type="entry name" value="Pointed_dom"/>
</dbReference>
<organism evidence="6 7">
    <name type="scientific">Holothuria leucospilota</name>
    <name type="common">Black long sea cucumber</name>
    <name type="synonym">Mertensiothuria leucospilota</name>
    <dbReference type="NCBI Taxonomy" id="206669"/>
    <lineage>
        <taxon>Eukaryota</taxon>
        <taxon>Metazoa</taxon>
        <taxon>Echinodermata</taxon>
        <taxon>Eleutherozoa</taxon>
        <taxon>Echinozoa</taxon>
        <taxon>Holothuroidea</taxon>
        <taxon>Aspidochirotacea</taxon>
        <taxon>Aspidochirotida</taxon>
        <taxon>Holothuriidae</taxon>
        <taxon>Holothuria</taxon>
    </lineage>
</organism>
<dbReference type="OrthoDB" id="10043646at2759"/>
<feature type="domain" description="ETS" evidence="5">
    <location>
        <begin position="285"/>
        <end position="370"/>
    </location>
</feature>
<dbReference type="PROSITE" id="PS50061">
    <property type="entry name" value="ETS_DOMAIN_3"/>
    <property type="match status" value="1"/>
</dbReference>